<dbReference type="Proteomes" id="UP000663864">
    <property type="component" value="Unassembled WGS sequence"/>
</dbReference>
<dbReference type="GO" id="GO:0006508">
    <property type="term" value="P:proteolysis"/>
    <property type="evidence" value="ECO:0007669"/>
    <property type="project" value="UniProtKB-KW"/>
</dbReference>
<dbReference type="GO" id="GO:0004222">
    <property type="term" value="F:metalloendopeptidase activity"/>
    <property type="evidence" value="ECO:0007669"/>
    <property type="project" value="UniProtKB-UniRule"/>
</dbReference>
<dbReference type="Pfam" id="PF01400">
    <property type="entry name" value="Astacin"/>
    <property type="match status" value="1"/>
</dbReference>
<keyword evidence="2 6" id="KW-0479">Metal-binding</keyword>
<feature type="signal peptide" evidence="7">
    <location>
        <begin position="1"/>
        <end position="21"/>
    </location>
</feature>
<evidence type="ECO:0000256" key="3">
    <source>
        <dbReference type="ARBA" id="ARBA00022801"/>
    </source>
</evidence>
<evidence type="ECO:0000256" key="1">
    <source>
        <dbReference type="ARBA" id="ARBA00022670"/>
    </source>
</evidence>
<dbReference type="SMART" id="SM00235">
    <property type="entry name" value="ZnMc"/>
    <property type="match status" value="1"/>
</dbReference>
<dbReference type="SUPFAM" id="SSF55486">
    <property type="entry name" value="Metalloproteases ('zincins'), catalytic domain"/>
    <property type="match status" value="1"/>
</dbReference>
<dbReference type="InterPro" id="IPR024079">
    <property type="entry name" value="MetalloPept_cat_dom_sf"/>
</dbReference>
<feature type="chain" id="PRO_5033092014" description="Metalloendopeptidase" evidence="7">
    <location>
        <begin position="22"/>
        <end position="422"/>
    </location>
</feature>
<evidence type="ECO:0000259" key="8">
    <source>
        <dbReference type="PROSITE" id="PS51864"/>
    </source>
</evidence>
<keyword evidence="5 6" id="KW-0482">Metalloprotease</keyword>
<keyword evidence="7" id="KW-0732">Signal</keyword>
<keyword evidence="1 6" id="KW-0645">Protease</keyword>
<dbReference type="PANTHER" id="PTHR10127">
    <property type="entry name" value="DISCOIDIN, CUB, EGF, LAMININ , AND ZINC METALLOPROTEASE DOMAIN CONTAINING"/>
    <property type="match status" value="1"/>
</dbReference>
<organism evidence="9 10">
    <name type="scientific">Rotaria sordida</name>
    <dbReference type="NCBI Taxonomy" id="392033"/>
    <lineage>
        <taxon>Eukaryota</taxon>
        <taxon>Metazoa</taxon>
        <taxon>Spiralia</taxon>
        <taxon>Gnathifera</taxon>
        <taxon>Rotifera</taxon>
        <taxon>Eurotatoria</taxon>
        <taxon>Bdelloidea</taxon>
        <taxon>Philodinida</taxon>
        <taxon>Philodinidae</taxon>
        <taxon>Rotaria</taxon>
    </lineage>
</organism>
<sequence length="422" mass="47164">MMKNILLIVIISFVIQSNINGVAVSKDESFRRNKPYENPNRFEGDIDLPPISSSEPTARGLARLGSIVPWPNGIVPYVILPGCAVTQENYIIATMRKMESLFAINNVPCIQFREKNATDQYYINIINGDGCSSPVGRYTGYTMNRTVNLQYPGCIDDGRIMHELLHTLGFYHEQSRWDRDNYVRINFTNIQPGMTHNFEKYNSTYTSTLNTSYDYASVMHYENDAFSVNGYPTIETIQGNFSIGQRDNMSDTDIYEVRLFYNCSSTGGVTLPPTTSPTTVNLYVTNTTISSSLTSTSSVFRRYPYSNLAFYYETYLVIVPVTGYYLFTSISSINTYGYFYATNFSASSPSTNLIAYDDNSGGNNQFQIIMSISANTPYVLVVTTYGLNVQGSYTVIVAGLNSVNLTLQTNPSTRSSTTLPSS</sequence>
<dbReference type="EMBL" id="CAJNOT010007156">
    <property type="protein sequence ID" value="CAF1502163.1"/>
    <property type="molecule type" value="Genomic_DNA"/>
</dbReference>
<evidence type="ECO:0000256" key="4">
    <source>
        <dbReference type="ARBA" id="ARBA00022833"/>
    </source>
</evidence>
<proteinExistence type="predicted"/>
<feature type="non-terminal residue" evidence="9">
    <location>
        <position position="422"/>
    </location>
</feature>
<reference evidence="9" key="1">
    <citation type="submission" date="2021-02" db="EMBL/GenBank/DDBJ databases">
        <authorList>
            <person name="Nowell W R."/>
        </authorList>
    </citation>
    <scope>NUCLEOTIDE SEQUENCE</scope>
</reference>
<feature type="binding site" evidence="6">
    <location>
        <position position="172"/>
    </location>
    <ligand>
        <name>Zn(2+)</name>
        <dbReference type="ChEBI" id="CHEBI:29105"/>
        <note>catalytic</note>
    </ligand>
</feature>
<evidence type="ECO:0000256" key="5">
    <source>
        <dbReference type="ARBA" id="ARBA00023049"/>
    </source>
</evidence>
<accession>A0A815THN9</accession>
<dbReference type="Gene3D" id="3.40.390.10">
    <property type="entry name" value="Collagenase (Catalytic Domain)"/>
    <property type="match status" value="1"/>
</dbReference>
<dbReference type="GO" id="GO:0008270">
    <property type="term" value="F:zinc ion binding"/>
    <property type="evidence" value="ECO:0007669"/>
    <property type="project" value="UniProtKB-UniRule"/>
</dbReference>
<feature type="binding site" evidence="6">
    <location>
        <position position="162"/>
    </location>
    <ligand>
        <name>Zn(2+)</name>
        <dbReference type="ChEBI" id="CHEBI:29105"/>
        <note>catalytic</note>
    </ligand>
</feature>
<evidence type="ECO:0000313" key="10">
    <source>
        <dbReference type="Proteomes" id="UP000663864"/>
    </source>
</evidence>
<evidence type="ECO:0000256" key="7">
    <source>
        <dbReference type="RuleBase" id="RU361183"/>
    </source>
</evidence>
<keyword evidence="4 6" id="KW-0862">Zinc</keyword>
<feature type="active site" evidence="6">
    <location>
        <position position="163"/>
    </location>
</feature>
<comment type="cofactor">
    <cofactor evidence="6 7">
        <name>Zn(2+)</name>
        <dbReference type="ChEBI" id="CHEBI:29105"/>
    </cofactor>
    <text evidence="6 7">Binds 1 zinc ion per subunit.</text>
</comment>
<name>A0A815THN9_9BILA</name>
<dbReference type="PROSITE" id="PS51864">
    <property type="entry name" value="ASTACIN"/>
    <property type="match status" value="1"/>
</dbReference>
<dbReference type="InterPro" id="IPR006026">
    <property type="entry name" value="Peptidase_Metallo"/>
</dbReference>
<dbReference type="EC" id="3.4.24.-" evidence="7"/>
<evidence type="ECO:0000256" key="2">
    <source>
        <dbReference type="ARBA" id="ARBA00022723"/>
    </source>
</evidence>
<dbReference type="PANTHER" id="PTHR10127:SF780">
    <property type="entry name" value="METALLOENDOPEPTIDASE"/>
    <property type="match status" value="1"/>
</dbReference>
<gene>
    <name evidence="9" type="ORF">ZHD862_LOCUS37500</name>
</gene>
<dbReference type="InterPro" id="IPR001506">
    <property type="entry name" value="Peptidase_M12A"/>
</dbReference>
<feature type="binding site" evidence="6">
    <location>
        <position position="166"/>
    </location>
    <ligand>
        <name>Zn(2+)</name>
        <dbReference type="ChEBI" id="CHEBI:29105"/>
        <note>catalytic</note>
    </ligand>
</feature>
<feature type="domain" description="Peptidase M12A" evidence="8">
    <location>
        <begin position="59"/>
        <end position="264"/>
    </location>
</feature>
<dbReference type="InterPro" id="IPR034035">
    <property type="entry name" value="Astacin-like_dom"/>
</dbReference>
<dbReference type="CDD" id="cd04280">
    <property type="entry name" value="ZnMc_astacin_like"/>
    <property type="match status" value="1"/>
</dbReference>
<comment type="caution">
    <text evidence="9">The sequence shown here is derived from an EMBL/GenBank/DDBJ whole genome shotgun (WGS) entry which is preliminary data.</text>
</comment>
<dbReference type="AlphaFoldDB" id="A0A815THN9"/>
<dbReference type="PRINTS" id="PR00480">
    <property type="entry name" value="ASTACIN"/>
</dbReference>
<keyword evidence="3 6" id="KW-0378">Hydrolase</keyword>
<protein>
    <recommendedName>
        <fullName evidence="7">Metalloendopeptidase</fullName>
        <ecNumber evidence="7">3.4.24.-</ecNumber>
    </recommendedName>
</protein>
<comment type="caution">
    <text evidence="6">Lacks conserved residue(s) required for the propagation of feature annotation.</text>
</comment>
<evidence type="ECO:0000313" key="9">
    <source>
        <dbReference type="EMBL" id="CAF1502163.1"/>
    </source>
</evidence>
<evidence type="ECO:0000256" key="6">
    <source>
        <dbReference type="PROSITE-ProRule" id="PRU01211"/>
    </source>
</evidence>